<proteinExistence type="predicted"/>
<comment type="caution">
    <text evidence="2">The sequence shown here is derived from an EMBL/GenBank/DDBJ whole genome shotgun (WGS) entry which is preliminary data.</text>
</comment>
<feature type="compositionally biased region" description="Polar residues" evidence="1">
    <location>
        <begin position="253"/>
        <end position="268"/>
    </location>
</feature>
<accession>A0A7C8I8X6</accession>
<reference evidence="2 3" key="1">
    <citation type="submission" date="2020-01" db="EMBL/GenBank/DDBJ databases">
        <authorList>
            <consortium name="DOE Joint Genome Institute"/>
            <person name="Haridas S."/>
            <person name="Albert R."/>
            <person name="Binder M."/>
            <person name="Bloem J."/>
            <person name="Labutti K."/>
            <person name="Salamov A."/>
            <person name="Andreopoulos B."/>
            <person name="Baker S.E."/>
            <person name="Barry K."/>
            <person name="Bills G."/>
            <person name="Bluhm B.H."/>
            <person name="Cannon C."/>
            <person name="Castanera R."/>
            <person name="Culley D.E."/>
            <person name="Daum C."/>
            <person name="Ezra D."/>
            <person name="Gonzalez J.B."/>
            <person name="Henrissat B."/>
            <person name="Kuo A."/>
            <person name="Liang C."/>
            <person name="Lipzen A."/>
            <person name="Lutzoni F."/>
            <person name="Magnuson J."/>
            <person name="Mondo S."/>
            <person name="Nolan M."/>
            <person name="Ohm R."/>
            <person name="Pangilinan J."/>
            <person name="Park H.-J.H."/>
            <person name="Ramirez L."/>
            <person name="Alfaro M."/>
            <person name="Sun H."/>
            <person name="Tritt A."/>
            <person name="Yoshinaga Y."/>
            <person name="Zwiers L.-H.L."/>
            <person name="Turgeon B.G."/>
            <person name="Goodwin S.B."/>
            <person name="Spatafora J.W."/>
            <person name="Crous P.W."/>
            <person name="Grigoriev I.V."/>
        </authorList>
    </citation>
    <scope>NUCLEOTIDE SEQUENCE [LARGE SCALE GENOMIC DNA]</scope>
    <source>
        <strain evidence="2 3">CBS 611.86</strain>
    </source>
</reference>
<dbReference type="EMBL" id="JAADJZ010000020">
    <property type="protein sequence ID" value="KAF2868130.1"/>
    <property type="molecule type" value="Genomic_DNA"/>
</dbReference>
<evidence type="ECO:0000256" key="1">
    <source>
        <dbReference type="SAM" id="MobiDB-lite"/>
    </source>
</evidence>
<evidence type="ECO:0000313" key="3">
    <source>
        <dbReference type="Proteomes" id="UP000481861"/>
    </source>
</evidence>
<feature type="compositionally biased region" description="Basic and acidic residues" evidence="1">
    <location>
        <begin position="155"/>
        <end position="171"/>
    </location>
</feature>
<feature type="compositionally biased region" description="Polar residues" evidence="1">
    <location>
        <begin position="208"/>
        <end position="218"/>
    </location>
</feature>
<feature type="region of interest" description="Disordered" evidence="1">
    <location>
        <begin position="327"/>
        <end position="346"/>
    </location>
</feature>
<feature type="region of interest" description="Disordered" evidence="1">
    <location>
        <begin position="97"/>
        <end position="190"/>
    </location>
</feature>
<protein>
    <submittedName>
        <fullName evidence="2">Uncharacterized protein</fullName>
    </submittedName>
</protein>
<feature type="compositionally biased region" description="Polar residues" evidence="1">
    <location>
        <begin position="143"/>
        <end position="154"/>
    </location>
</feature>
<feature type="compositionally biased region" description="Low complexity" evidence="1">
    <location>
        <begin position="112"/>
        <end position="121"/>
    </location>
</feature>
<dbReference type="AlphaFoldDB" id="A0A7C8I8X6"/>
<feature type="compositionally biased region" description="Basic and acidic residues" evidence="1">
    <location>
        <begin position="220"/>
        <end position="232"/>
    </location>
</feature>
<sequence length="394" mass="43473">MSDRNHPQPPNATPPIGQPRNTPLVDNVGETHFNQRHNTVMTSRTRTRIRELELQLAEIDASAPPAREANAARRSRLQLELDSRRLALEQLRNEARAAQAEAPVRQGNPFGAARPSDAPATRSRRRRRGDRNALSRAHPYHHQPSNGTRAGTGTRTHEESADEGRADEERIVQPSAAPTIRPGTNAGGQDITDFDWERLLVNPASHRQPGNTSGSGTRARNHEEPSDEHPFEAEPSIEEEPVRPQTLRGGSDFRSSFFQSSHVPQIPQSPRLPQIPVPIQAANVPRQDSPADAGSARDLAFAPSSRPATPQQHPAPQHAFFERRGSPLMGRVHPNAGDRGTRNFAPQPLRGMTFTFNFENSSVNSINFTDSCNPIFHHSHNTPGRDGPDDGGRW</sequence>
<dbReference type="Proteomes" id="UP000481861">
    <property type="component" value="Unassembled WGS sequence"/>
</dbReference>
<feature type="compositionally biased region" description="Low complexity" evidence="1">
    <location>
        <begin position="307"/>
        <end position="317"/>
    </location>
</feature>
<gene>
    <name evidence="2" type="ORF">BDV95DRAFT_670631</name>
</gene>
<feature type="region of interest" description="Disordered" evidence="1">
    <location>
        <begin position="203"/>
        <end position="317"/>
    </location>
</feature>
<organism evidence="2 3">
    <name type="scientific">Massariosphaeria phaeospora</name>
    <dbReference type="NCBI Taxonomy" id="100035"/>
    <lineage>
        <taxon>Eukaryota</taxon>
        <taxon>Fungi</taxon>
        <taxon>Dikarya</taxon>
        <taxon>Ascomycota</taxon>
        <taxon>Pezizomycotina</taxon>
        <taxon>Dothideomycetes</taxon>
        <taxon>Pleosporomycetidae</taxon>
        <taxon>Pleosporales</taxon>
        <taxon>Pleosporales incertae sedis</taxon>
        <taxon>Massariosphaeria</taxon>
    </lineage>
</organism>
<name>A0A7C8I8X6_9PLEO</name>
<evidence type="ECO:0000313" key="2">
    <source>
        <dbReference type="EMBL" id="KAF2868130.1"/>
    </source>
</evidence>
<feature type="region of interest" description="Disordered" evidence="1">
    <location>
        <begin position="1"/>
        <end position="28"/>
    </location>
</feature>
<feature type="compositionally biased region" description="Pro residues" evidence="1">
    <location>
        <begin position="7"/>
        <end position="17"/>
    </location>
</feature>
<keyword evidence="3" id="KW-1185">Reference proteome</keyword>